<reference evidence="3 4" key="1">
    <citation type="submission" date="2025-04" db="UniProtKB">
        <authorList>
            <consortium name="RefSeq"/>
        </authorList>
    </citation>
    <scope>IDENTIFICATION</scope>
</reference>
<dbReference type="AlphaFoldDB" id="A0A1S3D9T8"/>
<proteinExistence type="predicted"/>
<feature type="region of interest" description="Disordered" evidence="1">
    <location>
        <begin position="1"/>
        <end position="55"/>
    </location>
</feature>
<dbReference type="Proteomes" id="UP000079169">
    <property type="component" value="Unplaced"/>
</dbReference>
<dbReference type="RefSeq" id="XP_008477396.1">
    <property type="nucleotide sequence ID" value="XM_008479174.3"/>
</dbReference>
<accession>A0A1S3D9T8</accession>
<evidence type="ECO:0000313" key="2">
    <source>
        <dbReference type="Proteomes" id="UP000079169"/>
    </source>
</evidence>
<gene>
    <name evidence="3 4" type="primary">LOC103514304</name>
</gene>
<evidence type="ECO:0000313" key="4">
    <source>
        <dbReference type="RefSeq" id="XP_008477396.1"/>
    </source>
</evidence>
<organism evidence="2 4">
    <name type="scientific">Diaphorina citri</name>
    <name type="common">Asian citrus psyllid</name>
    <dbReference type="NCBI Taxonomy" id="121845"/>
    <lineage>
        <taxon>Eukaryota</taxon>
        <taxon>Metazoa</taxon>
        <taxon>Ecdysozoa</taxon>
        <taxon>Arthropoda</taxon>
        <taxon>Hexapoda</taxon>
        <taxon>Insecta</taxon>
        <taxon>Pterygota</taxon>
        <taxon>Neoptera</taxon>
        <taxon>Paraneoptera</taxon>
        <taxon>Hemiptera</taxon>
        <taxon>Sternorrhyncha</taxon>
        <taxon>Psylloidea</taxon>
        <taxon>Psyllidae</taxon>
        <taxon>Diaphorininae</taxon>
        <taxon>Diaphorina</taxon>
    </lineage>
</organism>
<name>A0A1S3D9T8_DIACI</name>
<evidence type="ECO:0000313" key="3">
    <source>
        <dbReference type="RefSeq" id="XP_008477395.1"/>
    </source>
</evidence>
<dbReference type="PaxDb" id="121845-A0A1S3D9T8"/>
<evidence type="ECO:0000256" key="1">
    <source>
        <dbReference type="SAM" id="MobiDB-lite"/>
    </source>
</evidence>
<dbReference type="KEGG" id="dci:103514304"/>
<sequence>MAANSVPSGCTGRGRGVVSKSVEPPGLARGRGRGVGDAPAENPVPGLGSLKINGDGNGYDTDARTALETVTEKPGNMSEVTTVLNKWLDLAEANEDIGEAVARSACELMAHGEYGDKIREITLGRIFQMFKECSDQKIKSTSTLVHRFSFMSYMYLIQRHPDSHKRFDIYIAPLLLFTKEILKHKLTEDVVKILAKQISINGIALNSTAEGRAELEQIFISIRETLLLDSIEAKLRPYLLFLCDIQAANYKPLAENLMKFYSKYLDSCQRYKPSDIDVKLYGTK</sequence>
<dbReference type="GeneID" id="103514304"/>
<dbReference type="RefSeq" id="XP_008477395.1">
    <property type="nucleotide sequence ID" value="XM_008479173.3"/>
</dbReference>
<protein>
    <submittedName>
        <fullName evidence="3 4">Uncharacterized protein LOC103514304</fullName>
    </submittedName>
</protein>
<keyword evidence="2" id="KW-1185">Reference proteome</keyword>